<reference evidence="3 4" key="1">
    <citation type="submission" date="2020-11" db="EMBL/GenBank/DDBJ databases">
        <title>Kefir isolates.</title>
        <authorList>
            <person name="Marcisauskas S."/>
            <person name="Kim Y."/>
            <person name="Blasche S."/>
        </authorList>
    </citation>
    <scope>NUCLEOTIDE SEQUENCE [LARGE SCALE GENOMIC DNA]</scope>
    <source>
        <strain evidence="3 4">OG2</strain>
    </source>
</reference>
<accession>A0A9P7BCA4</accession>
<feature type="region of interest" description="Disordered" evidence="1">
    <location>
        <begin position="154"/>
        <end position="180"/>
    </location>
</feature>
<dbReference type="GO" id="GO:0046210">
    <property type="term" value="P:nitric oxide catabolic process"/>
    <property type="evidence" value="ECO:0007669"/>
    <property type="project" value="TreeGrafter"/>
</dbReference>
<dbReference type="EMBL" id="PUHR01000034">
    <property type="protein sequence ID" value="KAG0669738.1"/>
    <property type="molecule type" value="Genomic_DNA"/>
</dbReference>
<name>A0A9P7BCA4_MAUEX</name>
<gene>
    <name evidence="3" type="ORF">C6P45_003372</name>
</gene>
<keyword evidence="4" id="KW-1185">Reference proteome</keyword>
<feature type="compositionally biased region" description="Basic residues" evidence="1">
    <location>
        <begin position="429"/>
        <end position="447"/>
    </location>
</feature>
<dbReference type="SUPFAM" id="SSF46458">
    <property type="entry name" value="Globin-like"/>
    <property type="match status" value="1"/>
</dbReference>
<protein>
    <recommendedName>
        <fullName evidence="2">Globin domain-containing protein</fullName>
    </recommendedName>
</protein>
<dbReference type="AlphaFoldDB" id="A0A9P7BCA4"/>
<organism evidence="3 4">
    <name type="scientific">Maudiozyma exigua</name>
    <name type="common">Yeast</name>
    <name type="synonym">Kazachstania exigua</name>
    <dbReference type="NCBI Taxonomy" id="34358"/>
    <lineage>
        <taxon>Eukaryota</taxon>
        <taxon>Fungi</taxon>
        <taxon>Dikarya</taxon>
        <taxon>Ascomycota</taxon>
        <taxon>Saccharomycotina</taxon>
        <taxon>Saccharomycetes</taxon>
        <taxon>Saccharomycetales</taxon>
        <taxon>Saccharomycetaceae</taxon>
        <taxon>Maudiozyma</taxon>
    </lineage>
</organism>
<dbReference type="PANTHER" id="PTHR43396">
    <property type="entry name" value="FLAVOHEMOPROTEIN"/>
    <property type="match status" value="1"/>
</dbReference>
<feature type="domain" description="Globin" evidence="2">
    <location>
        <begin position="248"/>
        <end position="340"/>
    </location>
</feature>
<dbReference type="CDD" id="cd01040">
    <property type="entry name" value="Mb-like"/>
    <property type="match status" value="1"/>
</dbReference>
<dbReference type="GO" id="GO:0071500">
    <property type="term" value="P:cellular response to nitrosative stress"/>
    <property type="evidence" value="ECO:0007669"/>
    <property type="project" value="TreeGrafter"/>
</dbReference>
<feature type="region of interest" description="Disordered" evidence="1">
    <location>
        <begin position="378"/>
        <end position="457"/>
    </location>
</feature>
<comment type="caution">
    <text evidence="3">The sequence shown here is derived from an EMBL/GenBank/DDBJ whole genome shotgun (WGS) entry which is preliminary data.</text>
</comment>
<dbReference type="InterPro" id="IPR009050">
    <property type="entry name" value="Globin-like_sf"/>
</dbReference>
<dbReference type="Pfam" id="PF00042">
    <property type="entry name" value="Globin"/>
    <property type="match status" value="1"/>
</dbReference>
<dbReference type="GO" id="GO:0071949">
    <property type="term" value="F:FAD binding"/>
    <property type="evidence" value="ECO:0007669"/>
    <property type="project" value="TreeGrafter"/>
</dbReference>
<evidence type="ECO:0000259" key="2">
    <source>
        <dbReference type="Pfam" id="PF00042"/>
    </source>
</evidence>
<proteinExistence type="predicted"/>
<dbReference type="Proteomes" id="UP000750334">
    <property type="component" value="Unassembled WGS sequence"/>
</dbReference>
<evidence type="ECO:0000313" key="3">
    <source>
        <dbReference type="EMBL" id="KAG0669738.1"/>
    </source>
</evidence>
<evidence type="ECO:0000313" key="4">
    <source>
        <dbReference type="Proteomes" id="UP000750334"/>
    </source>
</evidence>
<dbReference type="GO" id="GO:0008941">
    <property type="term" value="F:nitric oxide dioxygenase NAD(P)H activity"/>
    <property type="evidence" value="ECO:0007669"/>
    <property type="project" value="TreeGrafter"/>
</dbReference>
<dbReference type="InterPro" id="IPR012292">
    <property type="entry name" value="Globin/Proto"/>
</dbReference>
<dbReference type="InterPro" id="IPR044399">
    <property type="entry name" value="Mb-like_M"/>
</dbReference>
<dbReference type="GO" id="GO:0020037">
    <property type="term" value="F:heme binding"/>
    <property type="evidence" value="ECO:0007669"/>
    <property type="project" value="InterPro"/>
</dbReference>
<sequence>MIDEESRSSIAISNYTTCTDTSVSSLATNDKPFDPQKLNLELYPTDPGSAVALSPINSSLSSGNPSSMNTVTMQNSRLSRTESLFKSNNDDDYNNKECQDVSSILNRPTEKIELKMTKKEKILIICSWNLILNDDLTDNDLKKFSHMASMLEKQPEHEHSYEHKHHISSSTMEEDESSSSDDILNAFLTETNPNKYNSSSFLNSSSSSSRTAPILRDTDFNRKQYDDTNISKSLFCTQFYDNLVNIDQQMEQAYPTLRHQAVSFTILLDSAVQNLNNIKKIDEQLKRTGKRHTRILGIDNGKFEVMGRAFIMTLQDRLGDYFTTELDRLWSQLYSYLADSLLMYGIDPVLKPDLTCETTGKLSTNNSLDFDAPEIVTHQQESTDIKSHTPTLSSTGSHSATRSLTQNALTKIRSTPIFTKPEYKEAPQHRHNHKNTSRPSSVHHSKTQRSNTECSIM</sequence>
<feature type="compositionally biased region" description="Polar residues" evidence="1">
    <location>
        <begin position="448"/>
        <end position="457"/>
    </location>
</feature>
<dbReference type="OrthoDB" id="436496at2759"/>
<feature type="compositionally biased region" description="Polar residues" evidence="1">
    <location>
        <begin position="388"/>
        <end position="417"/>
    </location>
</feature>
<dbReference type="PANTHER" id="PTHR43396:SF6">
    <property type="entry name" value="ABL201WP"/>
    <property type="match status" value="1"/>
</dbReference>
<dbReference type="Gene3D" id="1.10.490.10">
    <property type="entry name" value="Globins"/>
    <property type="match status" value="1"/>
</dbReference>
<dbReference type="GO" id="GO:0019825">
    <property type="term" value="F:oxygen binding"/>
    <property type="evidence" value="ECO:0007669"/>
    <property type="project" value="InterPro"/>
</dbReference>
<evidence type="ECO:0000256" key="1">
    <source>
        <dbReference type="SAM" id="MobiDB-lite"/>
    </source>
</evidence>
<dbReference type="InterPro" id="IPR000971">
    <property type="entry name" value="Globin"/>
</dbReference>